<dbReference type="SUPFAM" id="SSF52317">
    <property type="entry name" value="Class I glutamine amidotransferase-like"/>
    <property type="match status" value="1"/>
</dbReference>
<keyword evidence="7 9" id="KW-0460">Magnesium</keyword>
<dbReference type="Proteomes" id="UP000078410">
    <property type="component" value="Unassembled WGS sequence"/>
</dbReference>
<keyword evidence="8 9" id="KW-0315">Glutamine amidotransferase</keyword>
<dbReference type="InterPro" id="IPR027417">
    <property type="entry name" value="P-loop_NTPase"/>
</dbReference>
<reference evidence="12 13" key="1">
    <citation type="submission" date="2016-04" db="EMBL/GenBank/DDBJ databases">
        <title>ATOL: Assembling a taxonomically balanced genome-scale reconstruction of the evolutionary history of the Enterobacteriaceae.</title>
        <authorList>
            <person name="Plunkett G.III."/>
            <person name="Neeno-Eckwall E.C."/>
            <person name="Glasner J.D."/>
            <person name="Perna N.T."/>
        </authorList>
    </citation>
    <scope>NUCLEOTIDE SEQUENCE [LARGE SCALE GENOMIC DNA]</scope>
    <source>
        <strain evidence="12 13">ATCC 51605</strain>
    </source>
</reference>
<dbReference type="GO" id="GO:0005524">
    <property type="term" value="F:ATP binding"/>
    <property type="evidence" value="ECO:0007669"/>
    <property type="project" value="UniProtKB-UniRule"/>
</dbReference>
<dbReference type="InterPro" id="IPR004484">
    <property type="entry name" value="CbiA/CobB_synth"/>
</dbReference>
<comment type="catalytic activity">
    <reaction evidence="9">
        <text>cob(II)yrinate + 2 L-glutamine + 2 ATP + 2 H2O = cob(II)yrinate a,c diamide + 2 L-glutamate + 2 ADP + 2 phosphate + 2 H(+)</text>
        <dbReference type="Rhea" id="RHEA:26289"/>
        <dbReference type="ChEBI" id="CHEBI:15377"/>
        <dbReference type="ChEBI" id="CHEBI:15378"/>
        <dbReference type="ChEBI" id="CHEBI:29985"/>
        <dbReference type="ChEBI" id="CHEBI:30616"/>
        <dbReference type="ChEBI" id="CHEBI:43474"/>
        <dbReference type="ChEBI" id="CHEBI:58359"/>
        <dbReference type="ChEBI" id="CHEBI:58537"/>
        <dbReference type="ChEBI" id="CHEBI:58894"/>
        <dbReference type="ChEBI" id="CHEBI:456216"/>
        <dbReference type="EC" id="6.3.5.11"/>
    </reaction>
</comment>
<keyword evidence="6 9" id="KW-0067">ATP-binding</keyword>
<evidence type="ECO:0000256" key="8">
    <source>
        <dbReference type="ARBA" id="ARBA00022962"/>
    </source>
</evidence>
<evidence type="ECO:0000313" key="13">
    <source>
        <dbReference type="Proteomes" id="UP000078410"/>
    </source>
</evidence>
<comment type="pathway">
    <text evidence="9">Cofactor biosynthesis; adenosylcobalamin biosynthesis; cob(II)yrinate a,c-diamide from sirohydrochlorin (anaerobic route): step 10/10.</text>
</comment>
<evidence type="ECO:0000256" key="7">
    <source>
        <dbReference type="ARBA" id="ARBA00022842"/>
    </source>
</evidence>
<dbReference type="RefSeq" id="WP_064559407.1">
    <property type="nucleotide sequence ID" value="NZ_LXER01000019.1"/>
</dbReference>
<dbReference type="InterPro" id="IPR002586">
    <property type="entry name" value="CobQ/CobB/MinD/ParA_Nub-bd_dom"/>
</dbReference>
<dbReference type="GO" id="GO:0009236">
    <property type="term" value="P:cobalamin biosynthetic process"/>
    <property type="evidence" value="ECO:0007669"/>
    <property type="project" value="UniProtKB-UniRule"/>
</dbReference>
<dbReference type="PATRIC" id="fig|1354251.4.peg.2346"/>
<dbReference type="EMBL" id="LXER01000019">
    <property type="protein sequence ID" value="OAT31343.1"/>
    <property type="molecule type" value="Genomic_DNA"/>
</dbReference>
<gene>
    <name evidence="9" type="primary">cbiA</name>
    <name evidence="12" type="ORF">M975_2268</name>
</gene>
<dbReference type="Gene3D" id="3.40.50.880">
    <property type="match status" value="1"/>
</dbReference>
<dbReference type="Pfam" id="PF01656">
    <property type="entry name" value="CbiA"/>
    <property type="match status" value="1"/>
</dbReference>
<dbReference type="CDD" id="cd03130">
    <property type="entry name" value="GATase1_CobB"/>
    <property type="match status" value="1"/>
</dbReference>
<evidence type="ECO:0000256" key="2">
    <source>
        <dbReference type="ARBA" id="ARBA00006205"/>
    </source>
</evidence>
<comment type="function">
    <text evidence="9">Catalyzes the ATP-dependent amidation of the two carboxylate groups at positions a and c of cobyrinate, using either L-glutamine or ammonia as the nitrogen source.</text>
</comment>
<sequence length="465" mass="50613">MAGAAKQAFVIAGTSSGCGKTTVTLGLLRALMLRGLRVQPFKIGPDYLDSGWHSAVTGISSRNLDAFMLPTSTLNGLFAKQMQHADVAVIEGVMGLYDGYGTDPNYCSSAAMAKQLGCPVILLVDGKAVSTSIAATVMGFQRFDPTLNIAGVILNRVNSDSHYQLLADAITRYCGLPVLGRVPVMADVTLPSRHLGLVPAQEHSRQEHSPQDERWQRLAQQLEETVDIDHLLALSHLNSLPHGEAPAIADEALAHGLTVAVAEDEAFNFYYPDNLDMLEQAGVKIQRFSPLHDSRLPDCQMIWLGGGYPEVHAAKLAANSAMRESLREAHQRHIPLYAECGGLMYLGESLTDGNGETHAMCGVLPGHSQMGKRLTRFGYCEATALHDTLLARKGETLRGHEFHYSDFSGSLPAALDCCKWRDGVAISRWQGGVQQHATFASYLHIHFAQRPGLLSNWLKLARNHL</sequence>
<evidence type="ECO:0000259" key="10">
    <source>
        <dbReference type="Pfam" id="PF01656"/>
    </source>
</evidence>
<feature type="domain" description="CobB/CobQ-like glutamine amidotransferase" evidence="11">
    <location>
        <begin position="258"/>
        <end position="450"/>
    </location>
</feature>
<dbReference type="EC" id="6.3.5.11" evidence="9"/>
<organism evidence="12 13">
    <name type="scientific">Buttiauxella brennerae ATCC 51605</name>
    <dbReference type="NCBI Taxonomy" id="1354251"/>
    <lineage>
        <taxon>Bacteria</taxon>
        <taxon>Pseudomonadati</taxon>
        <taxon>Pseudomonadota</taxon>
        <taxon>Gammaproteobacteria</taxon>
        <taxon>Enterobacterales</taxon>
        <taxon>Enterobacteriaceae</taxon>
        <taxon>Buttiauxella</taxon>
    </lineage>
</organism>
<evidence type="ECO:0000256" key="6">
    <source>
        <dbReference type="ARBA" id="ARBA00022840"/>
    </source>
</evidence>
<dbReference type="PROSITE" id="PS51257">
    <property type="entry name" value="PROKAR_LIPOPROTEIN"/>
    <property type="match status" value="1"/>
</dbReference>
<comment type="cofactor">
    <cofactor evidence="1 9">
        <name>Mg(2+)</name>
        <dbReference type="ChEBI" id="CHEBI:18420"/>
    </cofactor>
</comment>
<comment type="similarity">
    <text evidence="2">Belongs to the CobB/CobQ family. CobQ subfamily.</text>
</comment>
<dbReference type="NCBIfam" id="TIGR00379">
    <property type="entry name" value="cobB"/>
    <property type="match status" value="1"/>
</dbReference>
<evidence type="ECO:0000256" key="4">
    <source>
        <dbReference type="ARBA" id="ARBA00022598"/>
    </source>
</evidence>
<dbReference type="SUPFAM" id="SSF52540">
    <property type="entry name" value="P-loop containing nucleoside triphosphate hydrolases"/>
    <property type="match status" value="1"/>
</dbReference>
<evidence type="ECO:0000256" key="9">
    <source>
        <dbReference type="HAMAP-Rule" id="MF_00027"/>
    </source>
</evidence>
<comment type="domain">
    <text evidence="9">Comprises of two domains. The C-terminal domain contains the binding site for glutamine and catalyzes the hydrolysis of this substrate to glutamate and ammonia. The N-terminal domain is anticipated to bind ATP and cobyrinate and catalyzes the ultimate synthesis of the diamide product. The ammonia produced via the glutaminase domain is probably translocated to the adjacent domain via a molecular tunnel, where it reacts with an activated intermediate.</text>
</comment>
<comment type="miscellaneous">
    <text evidence="9">The a and c carboxylates of cobyrinate are activated for nucleophilic attack via formation of a phosphorylated intermediate by ATP. CbiA catalyzes first the amidation of the c-carboxylate, and then that of the a-carboxylate.</text>
</comment>
<keyword evidence="4 9" id="KW-0436">Ligase</keyword>
<dbReference type="HAMAP" id="MF_00027">
    <property type="entry name" value="CobB_CbiA"/>
    <property type="match status" value="1"/>
</dbReference>
<evidence type="ECO:0000256" key="3">
    <source>
        <dbReference type="ARBA" id="ARBA00022573"/>
    </source>
</evidence>
<evidence type="ECO:0000256" key="1">
    <source>
        <dbReference type="ARBA" id="ARBA00001946"/>
    </source>
</evidence>
<dbReference type="InterPro" id="IPR029062">
    <property type="entry name" value="Class_I_gatase-like"/>
</dbReference>
<comment type="caution">
    <text evidence="12">The sequence shown here is derived from an EMBL/GenBank/DDBJ whole genome shotgun (WGS) entry which is preliminary data.</text>
</comment>
<accession>A0A1B7INT6</accession>
<proteinExistence type="inferred from homology"/>
<dbReference type="CDD" id="cd05388">
    <property type="entry name" value="CobB_N"/>
    <property type="match status" value="1"/>
</dbReference>
<dbReference type="GO" id="GO:0042242">
    <property type="term" value="F:cobyrinic acid a,c-diamide synthase activity"/>
    <property type="evidence" value="ECO:0007669"/>
    <property type="project" value="UniProtKB-UniRule"/>
</dbReference>
<feature type="domain" description="CobQ/CobB/MinD/ParA nucleotide binding" evidence="10">
    <location>
        <begin position="10"/>
        <end position="195"/>
    </location>
</feature>
<dbReference type="UniPathway" id="UPA00148">
    <property type="reaction ID" value="UER00231"/>
</dbReference>
<dbReference type="Pfam" id="PF07685">
    <property type="entry name" value="GATase_3"/>
    <property type="match status" value="1"/>
</dbReference>
<keyword evidence="5 9" id="KW-0547">Nucleotide-binding</keyword>
<dbReference type="AlphaFoldDB" id="A0A1B7INT6"/>
<feature type="active site" description="Nucleophile" evidence="9">
    <location>
        <position position="340"/>
    </location>
</feature>
<dbReference type="PANTHER" id="PTHR43873:SF1">
    <property type="entry name" value="COBYRINATE A,C-DIAMIDE SYNTHASE"/>
    <property type="match status" value="1"/>
</dbReference>
<evidence type="ECO:0000313" key="12">
    <source>
        <dbReference type="EMBL" id="OAT31343.1"/>
    </source>
</evidence>
<dbReference type="PROSITE" id="PS51274">
    <property type="entry name" value="GATASE_COBBQ"/>
    <property type="match status" value="1"/>
</dbReference>
<dbReference type="InterPro" id="IPR011698">
    <property type="entry name" value="GATase_3"/>
</dbReference>
<dbReference type="PANTHER" id="PTHR43873">
    <property type="entry name" value="COBYRINATE A,C-DIAMIDE SYNTHASE"/>
    <property type="match status" value="1"/>
</dbReference>
<keyword evidence="13" id="KW-1185">Reference proteome</keyword>
<keyword evidence="3 9" id="KW-0169">Cobalamin biosynthesis</keyword>
<dbReference type="NCBIfam" id="NF002204">
    <property type="entry name" value="PRK01077.1"/>
    <property type="match status" value="1"/>
</dbReference>
<name>A0A1B7INT6_9ENTR</name>
<dbReference type="OrthoDB" id="9764035at2"/>
<dbReference type="Gene3D" id="3.40.50.300">
    <property type="entry name" value="P-loop containing nucleotide triphosphate hydrolases"/>
    <property type="match status" value="2"/>
</dbReference>
<protein>
    <recommendedName>
        <fullName evidence="9">Cobyrinate a,c-diamide synthase</fullName>
        <ecNumber evidence="9">6.3.5.11</ecNumber>
    </recommendedName>
    <alternativeName>
        <fullName evidence="9">Cobyrinic acid a,c-diamide synthetase</fullName>
    </alternativeName>
</protein>
<evidence type="ECO:0000259" key="11">
    <source>
        <dbReference type="Pfam" id="PF07685"/>
    </source>
</evidence>
<evidence type="ECO:0000256" key="5">
    <source>
        <dbReference type="ARBA" id="ARBA00022741"/>
    </source>
</evidence>
<comment type="similarity">
    <text evidence="9">Belongs to the CobB/CbiA family.</text>
</comment>
<feature type="site" description="Increases nucleophilicity of active site Cys" evidence="9">
    <location>
        <position position="444"/>
    </location>
</feature>